<dbReference type="AlphaFoldDB" id="A0A9W9DLK9"/>
<evidence type="ECO:0000256" key="1">
    <source>
        <dbReference type="ARBA" id="ARBA00022723"/>
    </source>
</evidence>
<evidence type="ECO:0000256" key="5">
    <source>
        <dbReference type="SAM" id="Coils"/>
    </source>
</evidence>
<name>A0A9W9DLK9_9AGAR</name>
<sequence length="215" mass="24808">MCSIWDDTHVRAHVPLRDFHEFFEQRDLEPCTSNHPMGSRSKSKSNAANARHSMVLRQRAVATSLPLTPSNRKRTSIHPTTAMLQAQREMLHILEQKVMFLKAENLSLERELEEDMATRVIEYQCSICLDLAWSPYVTMCGHCFCSRCLSQHKAEHIQKRLDDPDGTEVIIRCPTCRRYIFRKPQRSLAIEDGVAQVAIKLDVTLPPLHALIWPY</sequence>
<comment type="caution">
    <text evidence="8">The sequence shown here is derived from an EMBL/GenBank/DDBJ whole genome shotgun (WGS) entry which is preliminary data.</text>
</comment>
<dbReference type="PROSITE" id="PS00518">
    <property type="entry name" value="ZF_RING_1"/>
    <property type="match status" value="1"/>
</dbReference>
<dbReference type="Gene3D" id="3.30.40.10">
    <property type="entry name" value="Zinc/RING finger domain, C3HC4 (zinc finger)"/>
    <property type="match status" value="1"/>
</dbReference>
<dbReference type="SUPFAM" id="SSF57850">
    <property type="entry name" value="RING/U-box"/>
    <property type="match status" value="1"/>
</dbReference>
<dbReference type="GO" id="GO:0008270">
    <property type="term" value="F:zinc ion binding"/>
    <property type="evidence" value="ECO:0007669"/>
    <property type="project" value="UniProtKB-KW"/>
</dbReference>
<dbReference type="SMART" id="SM00184">
    <property type="entry name" value="RING"/>
    <property type="match status" value="1"/>
</dbReference>
<evidence type="ECO:0000313" key="9">
    <source>
        <dbReference type="Proteomes" id="UP001150238"/>
    </source>
</evidence>
<evidence type="ECO:0000256" key="3">
    <source>
        <dbReference type="ARBA" id="ARBA00022833"/>
    </source>
</evidence>
<feature type="region of interest" description="Disordered" evidence="6">
    <location>
        <begin position="30"/>
        <end position="50"/>
    </location>
</feature>
<dbReference type="InterPro" id="IPR013083">
    <property type="entry name" value="Znf_RING/FYVE/PHD"/>
</dbReference>
<protein>
    <recommendedName>
        <fullName evidence="7">RING-type domain-containing protein</fullName>
    </recommendedName>
</protein>
<keyword evidence="1" id="KW-0479">Metal-binding</keyword>
<dbReference type="PROSITE" id="PS50089">
    <property type="entry name" value="ZF_RING_2"/>
    <property type="match status" value="1"/>
</dbReference>
<keyword evidence="5" id="KW-0175">Coiled coil</keyword>
<feature type="domain" description="RING-type" evidence="7">
    <location>
        <begin position="125"/>
        <end position="177"/>
    </location>
</feature>
<dbReference type="InterPro" id="IPR017907">
    <property type="entry name" value="Znf_RING_CS"/>
</dbReference>
<evidence type="ECO:0000256" key="6">
    <source>
        <dbReference type="SAM" id="MobiDB-lite"/>
    </source>
</evidence>
<dbReference type="Proteomes" id="UP001150238">
    <property type="component" value="Unassembled WGS sequence"/>
</dbReference>
<evidence type="ECO:0000313" key="8">
    <source>
        <dbReference type="EMBL" id="KAJ4476336.1"/>
    </source>
</evidence>
<evidence type="ECO:0000256" key="4">
    <source>
        <dbReference type="PROSITE-ProRule" id="PRU00175"/>
    </source>
</evidence>
<reference evidence="8" key="2">
    <citation type="journal article" date="2023" name="Proc. Natl. Acad. Sci. U.S.A.">
        <title>A global phylogenomic analysis of the shiitake genus Lentinula.</title>
        <authorList>
            <person name="Sierra-Patev S."/>
            <person name="Min B."/>
            <person name="Naranjo-Ortiz M."/>
            <person name="Looney B."/>
            <person name="Konkel Z."/>
            <person name="Slot J.C."/>
            <person name="Sakamoto Y."/>
            <person name="Steenwyk J.L."/>
            <person name="Rokas A."/>
            <person name="Carro J."/>
            <person name="Camarero S."/>
            <person name="Ferreira P."/>
            <person name="Molpeceres G."/>
            <person name="Ruiz-Duenas F.J."/>
            <person name="Serrano A."/>
            <person name="Henrissat B."/>
            <person name="Drula E."/>
            <person name="Hughes K.W."/>
            <person name="Mata J.L."/>
            <person name="Ishikawa N.K."/>
            <person name="Vargas-Isla R."/>
            <person name="Ushijima S."/>
            <person name="Smith C.A."/>
            <person name="Donoghue J."/>
            <person name="Ahrendt S."/>
            <person name="Andreopoulos W."/>
            <person name="He G."/>
            <person name="LaButti K."/>
            <person name="Lipzen A."/>
            <person name="Ng V."/>
            <person name="Riley R."/>
            <person name="Sandor L."/>
            <person name="Barry K."/>
            <person name="Martinez A.T."/>
            <person name="Xiao Y."/>
            <person name="Gibbons J.G."/>
            <person name="Terashima K."/>
            <person name="Grigoriev I.V."/>
            <person name="Hibbett D."/>
        </authorList>
    </citation>
    <scope>NUCLEOTIDE SEQUENCE</scope>
    <source>
        <strain evidence="8">Sp2 HRB7682 ss15</strain>
    </source>
</reference>
<dbReference type="Pfam" id="PF13445">
    <property type="entry name" value="zf-RING_UBOX"/>
    <property type="match status" value="1"/>
</dbReference>
<gene>
    <name evidence="8" type="ORF">C8J55DRAFT_516616</name>
</gene>
<keyword evidence="2 4" id="KW-0863">Zinc-finger</keyword>
<organism evidence="8 9">
    <name type="scientific">Lentinula lateritia</name>
    <dbReference type="NCBI Taxonomy" id="40482"/>
    <lineage>
        <taxon>Eukaryota</taxon>
        <taxon>Fungi</taxon>
        <taxon>Dikarya</taxon>
        <taxon>Basidiomycota</taxon>
        <taxon>Agaricomycotina</taxon>
        <taxon>Agaricomycetes</taxon>
        <taxon>Agaricomycetidae</taxon>
        <taxon>Agaricales</taxon>
        <taxon>Marasmiineae</taxon>
        <taxon>Omphalotaceae</taxon>
        <taxon>Lentinula</taxon>
    </lineage>
</organism>
<feature type="coiled-coil region" evidence="5">
    <location>
        <begin position="84"/>
        <end position="111"/>
    </location>
</feature>
<dbReference type="PANTHER" id="PTHR23041:SF78">
    <property type="entry name" value="E3 UBIQUITIN-PROTEIN LIGASE RNF4"/>
    <property type="match status" value="1"/>
</dbReference>
<proteinExistence type="predicted"/>
<keyword evidence="3" id="KW-0862">Zinc</keyword>
<dbReference type="InterPro" id="IPR001841">
    <property type="entry name" value="Znf_RING"/>
</dbReference>
<accession>A0A9W9DLK9</accession>
<dbReference type="InterPro" id="IPR027370">
    <property type="entry name" value="Znf-RING_euk"/>
</dbReference>
<dbReference type="InterPro" id="IPR047134">
    <property type="entry name" value="RNF4"/>
</dbReference>
<dbReference type="PANTHER" id="PTHR23041">
    <property type="entry name" value="RING FINGER DOMAIN-CONTAINING"/>
    <property type="match status" value="1"/>
</dbReference>
<evidence type="ECO:0000259" key="7">
    <source>
        <dbReference type="PROSITE" id="PS50089"/>
    </source>
</evidence>
<reference evidence="8" key="1">
    <citation type="submission" date="2022-08" db="EMBL/GenBank/DDBJ databases">
        <authorList>
            <consortium name="DOE Joint Genome Institute"/>
            <person name="Min B."/>
            <person name="Riley R."/>
            <person name="Sierra-Patev S."/>
            <person name="Naranjo-Ortiz M."/>
            <person name="Looney B."/>
            <person name="Konkel Z."/>
            <person name="Slot J.C."/>
            <person name="Sakamoto Y."/>
            <person name="Steenwyk J.L."/>
            <person name="Rokas A."/>
            <person name="Carro J."/>
            <person name="Camarero S."/>
            <person name="Ferreira P."/>
            <person name="Molpeceres G."/>
            <person name="Ruiz-Duenas F.J."/>
            <person name="Serrano A."/>
            <person name="Henrissat B."/>
            <person name="Drula E."/>
            <person name="Hughes K.W."/>
            <person name="Mata J.L."/>
            <person name="Ishikawa N.K."/>
            <person name="Vargas-Isla R."/>
            <person name="Ushijima S."/>
            <person name="Smith C.A."/>
            <person name="Ahrendt S."/>
            <person name="Andreopoulos W."/>
            <person name="He G."/>
            <person name="Labutti K."/>
            <person name="Lipzen A."/>
            <person name="Ng V."/>
            <person name="Sandor L."/>
            <person name="Barry K."/>
            <person name="Martinez A.T."/>
            <person name="Xiao Y."/>
            <person name="Gibbons J.G."/>
            <person name="Terashima K."/>
            <person name="Hibbett D.S."/>
            <person name="Grigoriev I.V."/>
        </authorList>
    </citation>
    <scope>NUCLEOTIDE SEQUENCE</scope>
    <source>
        <strain evidence="8">Sp2 HRB7682 ss15</strain>
    </source>
</reference>
<dbReference type="EMBL" id="JANVFS010000020">
    <property type="protein sequence ID" value="KAJ4476336.1"/>
    <property type="molecule type" value="Genomic_DNA"/>
</dbReference>
<evidence type="ECO:0000256" key="2">
    <source>
        <dbReference type="ARBA" id="ARBA00022771"/>
    </source>
</evidence>